<gene>
    <name evidence="3" type="ORF">GYMLUDRAFT_249660</name>
</gene>
<feature type="region of interest" description="Disordered" evidence="1">
    <location>
        <begin position="207"/>
        <end position="262"/>
    </location>
</feature>
<evidence type="ECO:0000256" key="2">
    <source>
        <dbReference type="SAM" id="Phobius"/>
    </source>
</evidence>
<feature type="compositionally biased region" description="Pro residues" evidence="1">
    <location>
        <begin position="245"/>
        <end position="254"/>
    </location>
</feature>
<evidence type="ECO:0000313" key="4">
    <source>
        <dbReference type="Proteomes" id="UP000053593"/>
    </source>
</evidence>
<protein>
    <submittedName>
        <fullName evidence="3">Uncharacterized protein</fullName>
    </submittedName>
</protein>
<dbReference type="EMBL" id="KN834818">
    <property type="protein sequence ID" value="KIK54203.1"/>
    <property type="molecule type" value="Genomic_DNA"/>
</dbReference>
<name>A0A0D0CGW6_9AGAR</name>
<feature type="region of interest" description="Disordered" evidence="1">
    <location>
        <begin position="118"/>
        <end position="167"/>
    </location>
</feature>
<dbReference type="AlphaFoldDB" id="A0A0D0CGW6"/>
<reference evidence="3 4" key="1">
    <citation type="submission" date="2014-04" db="EMBL/GenBank/DDBJ databases">
        <title>Evolutionary Origins and Diversification of the Mycorrhizal Mutualists.</title>
        <authorList>
            <consortium name="DOE Joint Genome Institute"/>
            <consortium name="Mycorrhizal Genomics Consortium"/>
            <person name="Kohler A."/>
            <person name="Kuo A."/>
            <person name="Nagy L.G."/>
            <person name="Floudas D."/>
            <person name="Copeland A."/>
            <person name="Barry K.W."/>
            <person name="Cichocki N."/>
            <person name="Veneault-Fourrey C."/>
            <person name="LaButti K."/>
            <person name="Lindquist E.A."/>
            <person name="Lipzen A."/>
            <person name="Lundell T."/>
            <person name="Morin E."/>
            <person name="Murat C."/>
            <person name="Riley R."/>
            <person name="Ohm R."/>
            <person name="Sun H."/>
            <person name="Tunlid A."/>
            <person name="Henrissat B."/>
            <person name="Grigoriev I.V."/>
            <person name="Hibbett D.S."/>
            <person name="Martin F."/>
        </authorList>
    </citation>
    <scope>NUCLEOTIDE SEQUENCE [LARGE SCALE GENOMIC DNA]</scope>
    <source>
        <strain evidence="3 4">FD-317 M1</strain>
    </source>
</reference>
<keyword evidence="4" id="KW-1185">Reference proteome</keyword>
<keyword evidence="2" id="KW-0812">Transmembrane</keyword>
<feature type="compositionally biased region" description="Pro residues" evidence="1">
    <location>
        <begin position="312"/>
        <end position="321"/>
    </location>
</feature>
<dbReference type="Proteomes" id="UP000053593">
    <property type="component" value="Unassembled WGS sequence"/>
</dbReference>
<evidence type="ECO:0000256" key="1">
    <source>
        <dbReference type="SAM" id="MobiDB-lite"/>
    </source>
</evidence>
<feature type="compositionally biased region" description="Polar residues" evidence="1">
    <location>
        <begin position="224"/>
        <end position="238"/>
    </location>
</feature>
<proteinExistence type="predicted"/>
<sequence length="321" mass="33339">MVEGRTLTVFPSFTPGSPPGSSTDSNTPSEAPTSSTSSSSAVTHTSSESSTGDITQSQSPSSTSSLVVSGSPEATQDSAGNPSSPQSLSIQSSTSQSFSAQSSTSQSFLSAQSLTISSSSSLPVTPSSGGTKSTSSTQSVGSTQSSFPPQSSSGRASPSPHNHRHISPSAAVTAGCIIGAIAALILFALGIYFFLRRRRARLAALHHSDRSHPEPYNLDHKHPQGSTEKWLSEKTSPLGTDALPETPPLHPPTRPESTIAASDIDNDDTRSLEPIESELVAMRQTVAQMMADVQRLQARIEGGETSTIRSEAPPPTYESGS</sequence>
<keyword evidence="2" id="KW-0472">Membrane</keyword>
<accession>A0A0D0CGW6</accession>
<feature type="compositionally biased region" description="Low complexity" evidence="1">
    <location>
        <begin position="118"/>
        <end position="153"/>
    </location>
</feature>
<feature type="region of interest" description="Disordered" evidence="1">
    <location>
        <begin position="299"/>
        <end position="321"/>
    </location>
</feature>
<feature type="region of interest" description="Disordered" evidence="1">
    <location>
        <begin position="1"/>
        <end position="96"/>
    </location>
</feature>
<feature type="transmembrane region" description="Helical" evidence="2">
    <location>
        <begin position="170"/>
        <end position="195"/>
    </location>
</feature>
<keyword evidence="2" id="KW-1133">Transmembrane helix</keyword>
<evidence type="ECO:0000313" key="3">
    <source>
        <dbReference type="EMBL" id="KIK54203.1"/>
    </source>
</evidence>
<feature type="compositionally biased region" description="Low complexity" evidence="1">
    <location>
        <begin position="82"/>
        <end position="96"/>
    </location>
</feature>
<organism evidence="3 4">
    <name type="scientific">Collybiopsis luxurians FD-317 M1</name>
    <dbReference type="NCBI Taxonomy" id="944289"/>
    <lineage>
        <taxon>Eukaryota</taxon>
        <taxon>Fungi</taxon>
        <taxon>Dikarya</taxon>
        <taxon>Basidiomycota</taxon>
        <taxon>Agaricomycotina</taxon>
        <taxon>Agaricomycetes</taxon>
        <taxon>Agaricomycetidae</taxon>
        <taxon>Agaricales</taxon>
        <taxon>Marasmiineae</taxon>
        <taxon>Omphalotaceae</taxon>
        <taxon>Collybiopsis</taxon>
        <taxon>Collybiopsis luxurians</taxon>
    </lineage>
</organism>
<feature type="compositionally biased region" description="Low complexity" evidence="1">
    <location>
        <begin position="10"/>
        <end position="72"/>
    </location>
</feature>
<dbReference type="HOGENOM" id="CLU_839523_0_0_1"/>
<feature type="compositionally biased region" description="Basic and acidic residues" evidence="1">
    <location>
        <begin position="207"/>
        <end position="222"/>
    </location>
</feature>